<feature type="compositionally biased region" description="Polar residues" evidence="1">
    <location>
        <begin position="893"/>
        <end position="915"/>
    </location>
</feature>
<evidence type="ECO:0000313" key="2">
    <source>
        <dbReference type="EMBL" id="KAK3353765.1"/>
    </source>
</evidence>
<feature type="region of interest" description="Disordered" evidence="1">
    <location>
        <begin position="703"/>
        <end position="1021"/>
    </location>
</feature>
<feature type="compositionally biased region" description="Basic and acidic residues" evidence="1">
    <location>
        <begin position="66"/>
        <end position="80"/>
    </location>
</feature>
<reference evidence="2" key="1">
    <citation type="journal article" date="2023" name="Mol. Phylogenet. Evol.">
        <title>Genome-scale phylogeny and comparative genomics of the fungal order Sordariales.</title>
        <authorList>
            <person name="Hensen N."/>
            <person name="Bonometti L."/>
            <person name="Westerberg I."/>
            <person name="Brannstrom I.O."/>
            <person name="Guillou S."/>
            <person name="Cros-Aarteil S."/>
            <person name="Calhoun S."/>
            <person name="Haridas S."/>
            <person name="Kuo A."/>
            <person name="Mondo S."/>
            <person name="Pangilinan J."/>
            <person name="Riley R."/>
            <person name="LaButti K."/>
            <person name="Andreopoulos B."/>
            <person name="Lipzen A."/>
            <person name="Chen C."/>
            <person name="Yan M."/>
            <person name="Daum C."/>
            <person name="Ng V."/>
            <person name="Clum A."/>
            <person name="Steindorff A."/>
            <person name="Ohm R.A."/>
            <person name="Martin F."/>
            <person name="Silar P."/>
            <person name="Natvig D.O."/>
            <person name="Lalanne C."/>
            <person name="Gautier V."/>
            <person name="Ament-Velasquez S.L."/>
            <person name="Kruys A."/>
            <person name="Hutchinson M.I."/>
            <person name="Powell A.J."/>
            <person name="Barry K."/>
            <person name="Miller A.N."/>
            <person name="Grigoriev I.V."/>
            <person name="Debuchy R."/>
            <person name="Gladieux P."/>
            <person name="Hiltunen Thoren M."/>
            <person name="Johannesson H."/>
        </authorList>
    </citation>
    <scope>NUCLEOTIDE SEQUENCE</scope>
    <source>
        <strain evidence="2">CBS 955.72</strain>
    </source>
</reference>
<feature type="region of interest" description="Disordered" evidence="1">
    <location>
        <begin position="507"/>
        <end position="536"/>
    </location>
</feature>
<sequence length="1021" mass="109566">MPPVVAVESKPSEPSRAVESVSNLDIKAREKNDAKRDDAASAEASRAHVTVAHEAFLNSASGGLMLKREVGATDAERKDPAPNLESPQARHDTAGIESHEPRDQHEAKAVSQTTSNTGHAVEALPKLNVDLAESPQTKQLQSLEIEGPSESNRVAIDEGQLSDSPMQLPNNNDEVSAESNSPFRLQDETTKAAVGSQLDHLVEESHQDVDERRRSNLQDGEEEAQASDSQSTSEKVTSSAREIPGTMNHWAEPEGPVTSMDSANSIPGTMTHGVDEPEVIREEEPPRGQELSLREPPEPLSAVDAGNGDAGVSTTPSTEASLEAVRSAPREYEEDLPPKEEPLIHIGQHIGNTQDLTHQAISDHNAVSPAYDSVLETKRYSIAEAKNNAAIDEQFVHENYNHQSRATLEHSVDDLGIRRPAPSRLDFGPSQENTSTTDHNPYSPQTESAEPVPSIDDFTVDDPYSHIVHSQATLHPTIVSPNNILSPHTPRNFLFQMGGILPVMSGWTTPAEHESGAQFSEEQQPPRLSLPGSPILQNSIAGNFGLGDNSTDTESQVFVTPLASAGFRSPGILERQGTLADEPDHVNDVTEQPEEDRLYQGDNSSQYELEDVHTTTVHGEDDLFDYDDQSDGSAGSRASANREPQNDGSSHGMPADNMKPIRPPALEPIIDVMIEQDEDEPRTAVPATDLQADFSSHLKNDWADDVEGSLDESSNSAAGLATPPLQSIHTPATDVSPLEQRSEVSSAQKGLAASRHNPQRPQTPEQHSREASQESEADDFMPRDVTNLPWHVRNGSTPQSMRSQSTLSSAPSSPAHGSLDNHEPAIHHSWQAGPHGRSRGDSQLTEYSQFGAHESPNTKTAPAHFAQWNRRESISHTTPTAPTASSFTESTRSRQGSVGSSNGGSTHTANSTGSLFQRMRNVFEQSQSTIATTASNGTGTSRGRAPSLSDSLTWSAGKGSPARSRPVSGLLHPNTSTVGPAKGAAAAAAARGSHRDAADEADDESDERSSLLNHGADEGAN</sequence>
<reference evidence="2" key="2">
    <citation type="submission" date="2023-06" db="EMBL/GenBank/DDBJ databases">
        <authorList>
            <consortium name="Lawrence Berkeley National Laboratory"/>
            <person name="Haridas S."/>
            <person name="Hensen N."/>
            <person name="Bonometti L."/>
            <person name="Westerberg I."/>
            <person name="Brannstrom I.O."/>
            <person name="Guillou S."/>
            <person name="Cros-Aarteil S."/>
            <person name="Calhoun S."/>
            <person name="Kuo A."/>
            <person name="Mondo S."/>
            <person name="Pangilinan J."/>
            <person name="Riley R."/>
            <person name="Labutti K."/>
            <person name="Andreopoulos B."/>
            <person name="Lipzen A."/>
            <person name="Chen C."/>
            <person name="Yanf M."/>
            <person name="Daum C."/>
            <person name="Ng V."/>
            <person name="Clum A."/>
            <person name="Steindorff A."/>
            <person name="Ohm R."/>
            <person name="Martin F."/>
            <person name="Silar P."/>
            <person name="Natvig D."/>
            <person name="Lalanne C."/>
            <person name="Gautier V."/>
            <person name="Ament-Velasquez S.L."/>
            <person name="Kruys A."/>
            <person name="Hutchinson M.I."/>
            <person name="Powell A.J."/>
            <person name="Barry K."/>
            <person name="Miller A.N."/>
            <person name="Grigoriev I.V."/>
            <person name="Debuchy R."/>
            <person name="Gladieux P."/>
            <person name="Thoren M.H."/>
            <person name="Johannesson H."/>
        </authorList>
    </citation>
    <scope>NUCLEOTIDE SEQUENCE</scope>
    <source>
        <strain evidence="2">CBS 955.72</strain>
    </source>
</reference>
<evidence type="ECO:0000256" key="1">
    <source>
        <dbReference type="SAM" id="MobiDB-lite"/>
    </source>
</evidence>
<dbReference type="AlphaFoldDB" id="A0AAJ0HJN1"/>
<feature type="compositionally biased region" description="Basic and acidic residues" evidence="1">
    <location>
        <begin position="26"/>
        <end position="39"/>
    </location>
</feature>
<feature type="compositionally biased region" description="Basic and acidic residues" evidence="1">
    <location>
        <begin position="407"/>
        <end position="417"/>
    </location>
</feature>
<accession>A0AAJ0HJN1</accession>
<proteinExistence type="predicted"/>
<dbReference type="EMBL" id="JAUIQD010000004">
    <property type="protein sequence ID" value="KAK3353765.1"/>
    <property type="molecule type" value="Genomic_DNA"/>
</dbReference>
<feature type="compositionally biased region" description="Low complexity" evidence="1">
    <location>
        <begin position="875"/>
        <end position="890"/>
    </location>
</feature>
<feature type="region of interest" description="Disordered" evidence="1">
    <location>
        <begin position="576"/>
        <end position="607"/>
    </location>
</feature>
<evidence type="ECO:0000313" key="3">
    <source>
        <dbReference type="Proteomes" id="UP001275084"/>
    </source>
</evidence>
<feature type="region of interest" description="Disordered" evidence="1">
    <location>
        <begin position="1"/>
        <end position="321"/>
    </location>
</feature>
<name>A0AAJ0HJN1_9PEZI</name>
<feature type="compositionally biased region" description="Basic and acidic residues" evidence="1">
    <location>
        <begin position="88"/>
        <end position="108"/>
    </location>
</feature>
<feature type="compositionally biased region" description="Polar residues" evidence="1">
    <location>
        <begin position="161"/>
        <end position="183"/>
    </location>
</feature>
<feature type="compositionally biased region" description="Basic and acidic residues" evidence="1">
    <location>
        <begin position="273"/>
        <end position="297"/>
    </location>
</feature>
<feature type="compositionally biased region" description="Polar residues" evidence="1">
    <location>
        <begin position="923"/>
        <end position="941"/>
    </location>
</feature>
<organism evidence="2 3">
    <name type="scientific">Lasiosphaeria hispida</name>
    <dbReference type="NCBI Taxonomy" id="260671"/>
    <lineage>
        <taxon>Eukaryota</taxon>
        <taxon>Fungi</taxon>
        <taxon>Dikarya</taxon>
        <taxon>Ascomycota</taxon>
        <taxon>Pezizomycotina</taxon>
        <taxon>Sordariomycetes</taxon>
        <taxon>Sordariomycetidae</taxon>
        <taxon>Sordariales</taxon>
        <taxon>Lasiosphaeriaceae</taxon>
        <taxon>Lasiosphaeria</taxon>
    </lineage>
</organism>
<gene>
    <name evidence="2" type="ORF">B0T25DRAFT_220775</name>
</gene>
<feature type="compositionally biased region" description="Polar residues" evidence="1">
    <location>
        <begin position="794"/>
        <end position="807"/>
    </location>
</feature>
<feature type="compositionally biased region" description="Polar residues" evidence="1">
    <location>
        <begin position="631"/>
        <end position="649"/>
    </location>
</feature>
<feature type="region of interest" description="Disordered" evidence="1">
    <location>
        <begin position="619"/>
        <end position="663"/>
    </location>
</feature>
<comment type="caution">
    <text evidence="2">The sequence shown here is derived from an EMBL/GenBank/DDBJ whole genome shotgun (WGS) entry which is preliminary data.</text>
</comment>
<feature type="compositionally biased region" description="Polar residues" evidence="1">
    <location>
        <begin position="430"/>
        <end position="448"/>
    </location>
</feature>
<dbReference type="Proteomes" id="UP001275084">
    <property type="component" value="Unassembled WGS sequence"/>
</dbReference>
<feature type="compositionally biased region" description="Basic and acidic residues" evidence="1">
    <location>
        <begin position="200"/>
        <end position="216"/>
    </location>
</feature>
<feature type="region of interest" description="Disordered" evidence="1">
    <location>
        <begin position="406"/>
        <end position="453"/>
    </location>
</feature>
<protein>
    <submittedName>
        <fullName evidence="2">Uncharacterized protein</fullName>
    </submittedName>
</protein>
<feature type="compositionally biased region" description="Low complexity" evidence="1">
    <location>
        <begin position="981"/>
        <end position="991"/>
    </location>
</feature>
<keyword evidence="3" id="KW-1185">Reference proteome</keyword>
<feature type="compositionally biased region" description="Polar residues" evidence="1">
    <location>
        <begin position="259"/>
        <end position="268"/>
    </location>
</feature>
<feature type="compositionally biased region" description="Polar residues" evidence="1">
    <location>
        <begin position="226"/>
        <end position="240"/>
    </location>
</feature>